<dbReference type="KEGG" id="pprf:DPRO_1154"/>
<evidence type="ECO:0000313" key="2">
    <source>
        <dbReference type="Proteomes" id="UP000219215"/>
    </source>
</evidence>
<keyword evidence="2" id="KW-1185">Reference proteome</keyword>
<evidence type="ECO:0000313" key="1">
    <source>
        <dbReference type="EMBL" id="SOB58039.1"/>
    </source>
</evidence>
<dbReference type="AlphaFoldDB" id="A0A2C8F5P4"/>
<organism evidence="1 2">
    <name type="scientific">Pseudodesulfovibrio profundus</name>
    <dbReference type="NCBI Taxonomy" id="57320"/>
    <lineage>
        <taxon>Bacteria</taxon>
        <taxon>Pseudomonadati</taxon>
        <taxon>Thermodesulfobacteriota</taxon>
        <taxon>Desulfovibrionia</taxon>
        <taxon>Desulfovibrionales</taxon>
        <taxon>Desulfovibrionaceae</taxon>
    </lineage>
</organism>
<reference evidence="2" key="1">
    <citation type="submission" date="2017-09" db="EMBL/GenBank/DDBJ databases">
        <authorList>
            <person name="Regsiter A."/>
            <person name="William W."/>
        </authorList>
    </citation>
    <scope>NUCLEOTIDE SEQUENCE [LARGE SCALE GENOMIC DNA]</scope>
    <source>
        <strain evidence="2">500-1</strain>
    </source>
</reference>
<dbReference type="EMBL" id="LT907975">
    <property type="protein sequence ID" value="SOB58039.1"/>
    <property type="molecule type" value="Genomic_DNA"/>
</dbReference>
<proteinExistence type="predicted"/>
<sequence length="60" mass="7055">MGLIGTSEPWLAVSNRRLNRFRDMRREVPACHQGRHWEQTNALKVGTPLTREHHPLRDLI</sequence>
<gene>
    <name evidence="1" type="ORF">DPRO_1154</name>
</gene>
<dbReference type="Proteomes" id="UP000219215">
    <property type="component" value="Chromosome DPRO"/>
</dbReference>
<accession>A0A2C8F5P4</accession>
<name>A0A2C8F5P4_9BACT</name>
<protein>
    <submittedName>
        <fullName evidence="1">Uncharacterized protein</fullName>
    </submittedName>
</protein>